<reference evidence="2 3" key="1">
    <citation type="submission" date="2021-12" db="EMBL/GenBank/DDBJ databases">
        <title>Genome sequencing of bacteria with rrn-lacking chromosome and rrn-plasmid.</title>
        <authorList>
            <person name="Anda M."/>
            <person name="Iwasaki W."/>
        </authorList>
    </citation>
    <scope>NUCLEOTIDE SEQUENCE [LARGE SCALE GENOMIC DNA]</scope>
    <source>
        <strain evidence="2 3">NBRC 15940</strain>
    </source>
</reference>
<dbReference type="AlphaFoldDB" id="A0AAN4W0Y4"/>
<evidence type="ECO:0000313" key="2">
    <source>
        <dbReference type="EMBL" id="GJM63704.1"/>
    </source>
</evidence>
<dbReference type="Pfam" id="PF14279">
    <property type="entry name" value="HNH_5"/>
    <property type="match status" value="1"/>
</dbReference>
<accession>A0AAN4W0Y4</accession>
<dbReference type="PANTHER" id="PTHR33877">
    <property type="entry name" value="SLL1193 PROTEIN"/>
    <property type="match status" value="1"/>
</dbReference>
<dbReference type="InterPro" id="IPR003615">
    <property type="entry name" value="HNH_nuc"/>
</dbReference>
<sequence length="168" mass="19405">MTRFHKHTLLLNADYSALAICDIYKAFLLVFLEKAEIVNAAEGEYLHTVDKAYPVPSIIKLRRYVNIPYQKVILSKSNIFKRDANQCVYCDTKKDLTLDHVLPRSRGGKSTWKNLVTACQSCNSKKGDRTPEEAQMPMRHQPFRPSFLMMLQNNGLNQNHWLPYLKSS</sequence>
<evidence type="ECO:0000259" key="1">
    <source>
        <dbReference type="SMART" id="SM00507"/>
    </source>
</evidence>
<evidence type="ECO:0000313" key="3">
    <source>
        <dbReference type="Proteomes" id="UP001310022"/>
    </source>
</evidence>
<dbReference type="PANTHER" id="PTHR33877:SF2">
    <property type="entry name" value="OS07G0170200 PROTEIN"/>
    <property type="match status" value="1"/>
</dbReference>
<proteinExistence type="predicted"/>
<dbReference type="EMBL" id="BQKE01000003">
    <property type="protein sequence ID" value="GJM63704.1"/>
    <property type="molecule type" value="Genomic_DNA"/>
</dbReference>
<name>A0AAN4W0Y4_9BACT</name>
<dbReference type="Proteomes" id="UP001310022">
    <property type="component" value="Unassembled WGS sequence"/>
</dbReference>
<organism evidence="2 3">
    <name type="scientific">Persicobacter diffluens</name>
    <dbReference type="NCBI Taxonomy" id="981"/>
    <lineage>
        <taxon>Bacteria</taxon>
        <taxon>Pseudomonadati</taxon>
        <taxon>Bacteroidota</taxon>
        <taxon>Cytophagia</taxon>
        <taxon>Cytophagales</taxon>
        <taxon>Persicobacteraceae</taxon>
        <taxon>Persicobacter</taxon>
    </lineage>
</organism>
<dbReference type="GO" id="GO:0004519">
    <property type="term" value="F:endonuclease activity"/>
    <property type="evidence" value="ECO:0007669"/>
    <property type="project" value="UniProtKB-KW"/>
</dbReference>
<dbReference type="RefSeq" id="WP_060688925.1">
    <property type="nucleotide sequence ID" value="NZ_BQKE01000003.1"/>
</dbReference>
<keyword evidence="2" id="KW-0540">Nuclease</keyword>
<dbReference type="CDD" id="cd00085">
    <property type="entry name" value="HNHc"/>
    <property type="match status" value="1"/>
</dbReference>
<feature type="domain" description="HNH nuclease" evidence="1">
    <location>
        <begin position="74"/>
        <end position="124"/>
    </location>
</feature>
<keyword evidence="3" id="KW-1185">Reference proteome</keyword>
<dbReference type="InterPro" id="IPR052892">
    <property type="entry name" value="NA-targeting_endonuclease"/>
</dbReference>
<dbReference type="SMART" id="SM00507">
    <property type="entry name" value="HNHc"/>
    <property type="match status" value="1"/>
</dbReference>
<dbReference type="Gene3D" id="1.10.30.50">
    <property type="match status" value="1"/>
</dbReference>
<gene>
    <name evidence="2" type="ORF">PEDI_42560</name>
</gene>
<dbReference type="InterPro" id="IPR029471">
    <property type="entry name" value="HNH_5"/>
</dbReference>
<comment type="caution">
    <text evidence="2">The sequence shown here is derived from an EMBL/GenBank/DDBJ whole genome shotgun (WGS) entry which is preliminary data.</text>
</comment>
<protein>
    <submittedName>
        <fullName evidence="2">HNH endonuclease</fullName>
    </submittedName>
</protein>
<keyword evidence="2" id="KW-0378">Hydrolase</keyword>
<keyword evidence="2" id="KW-0255">Endonuclease</keyword>